<dbReference type="SUPFAM" id="SSF101898">
    <property type="entry name" value="NHL repeat"/>
    <property type="match status" value="1"/>
</dbReference>
<dbReference type="PANTHER" id="PTHR24104:SF25">
    <property type="entry name" value="PROTEIN LIN-41"/>
    <property type="match status" value="1"/>
</dbReference>
<evidence type="ECO:0000256" key="2">
    <source>
        <dbReference type="PROSITE-ProRule" id="PRU00504"/>
    </source>
</evidence>
<dbReference type="AlphaFoldDB" id="A0A819EIN6"/>
<dbReference type="InterPro" id="IPR050952">
    <property type="entry name" value="TRIM-NHL_E3_ligases"/>
</dbReference>
<dbReference type="Proteomes" id="UP000663891">
    <property type="component" value="Unassembled WGS sequence"/>
</dbReference>
<dbReference type="InterPro" id="IPR011042">
    <property type="entry name" value="6-blade_b-propeller_TolB-like"/>
</dbReference>
<feature type="region of interest" description="Disordered" evidence="3">
    <location>
        <begin position="74"/>
        <end position="113"/>
    </location>
</feature>
<proteinExistence type="predicted"/>
<reference evidence="5" key="1">
    <citation type="submission" date="2021-02" db="EMBL/GenBank/DDBJ databases">
        <authorList>
            <person name="Nowell W R."/>
        </authorList>
    </citation>
    <scope>NUCLEOTIDE SEQUENCE</scope>
</reference>
<dbReference type="Proteomes" id="UP000663881">
    <property type="component" value="Unassembled WGS sequence"/>
</dbReference>
<name>A0A819EIN6_9BILA</name>
<dbReference type="Gene3D" id="2.120.10.30">
    <property type="entry name" value="TolB, C-terminal domain"/>
    <property type="match status" value="1"/>
</dbReference>
<comment type="caution">
    <text evidence="5">The sequence shown here is derived from an EMBL/GenBank/DDBJ whole genome shotgun (WGS) entry which is preliminary data.</text>
</comment>
<dbReference type="OrthoDB" id="342730at2759"/>
<evidence type="ECO:0000313" key="6">
    <source>
        <dbReference type="Proteomes" id="UP000663881"/>
    </source>
</evidence>
<protein>
    <recommendedName>
        <fullName evidence="7">NHL repeat containing protein-like protein</fullName>
    </recommendedName>
</protein>
<dbReference type="EMBL" id="CAJNON010000011">
    <property type="protein sequence ID" value="CAF0770756.1"/>
    <property type="molecule type" value="Genomic_DNA"/>
</dbReference>
<evidence type="ECO:0008006" key="7">
    <source>
        <dbReference type="Google" id="ProtNLM"/>
    </source>
</evidence>
<gene>
    <name evidence="5" type="ORF">OKA104_LOCUS21473</name>
    <name evidence="4" type="ORF">VCS650_LOCUS2358</name>
</gene>
<evidence type="ECO:0000256" key="3">
    <source>
        <dbReference type="SAM" id="MobiDB-lite"/>
    </source>
</evidence>
<evidence type="ECO:0000256" key="1">
    <source>
        <dbReference type="ARBA" id="ARBA00022737"/>
    </source>
</evidence>
<dbReference type="InterPro" id="IPR001258">
    <property type="entry name" value="NHL_repeat"/>
</dbReference>
<dbReference type="PROSITE" id="PS51125">
    <property type="entry name" value="NHL"/>
    <property type="match status" value="2"/>
</dbReference>
<dbReference type="PANTHER" id="PTHR24104">
    <property type="entry name" value="E3 UBIQUITIN-PROTEIN LIGASE NHLRC1-RELATED"/>
    <property type="match status" value="1"/>
</dbReference>
<feature type="repeat" description="NHL" evidence="2">
    <location>
        <begin position="354"/>
        <end position="382"/>
    </location>
</feature>
<dbReference type="CDD" id="cd05819">
    <property type="entry name" value="NHL"/>
    <property type="match status" value="1"/>
</dbReference>
<evidence type="ECO:0000313" key="4">
    <source>
        <dbReference type="EMBL" id="CAF0770756.1"/>
    </source>
</evidence>
<sequence>MTCTECTCAALMNNAIAWNCIADNNTCQLISNNSLDISQFEWMTNASCFFQKLPPAFLLTTTSTSISTTLTSTSTSTASTSASTSTSTSASTSTSTSASTSTSTSASTSTTSTSTTTTNIAAQWNSTAVTVAGSAGGTSGLTASLLSFPYILRLDSSNALYISDYGNNRIQKWILGDLNGTTIAGLANGTAGTSLNTLKSPVGLALDSNDNMYVVDKLNSRVTFWPNGASSGSVVAGTGTAGSGNNQLNRPNAIELVESTGTLYISDVSNYRIIQYLSNASSGTVVAGGNGEGLGITQLYSPFGFTFDSSTNSLVIADYYANHVVRWVLGASNWILLAGSLGGTSGNSATLLHNPVAVALDQYGNLYVSDTGNHRIQFFLAGQSSGTTLAGVNGSPGTSATQLNQPYGILLDSQLNLYVADYNNNRVQKFSRY</sequence>
<accession>A0A819EIN6</accession>
<dbReference type="GO" id="GO:0008270">
    <property type="term" value="F:zinc ion binding"/>
    <property type="evidence" value="ECO:0007669"/>
    <property type="project" value="UniProtKB-KW"/>
</dbReference>
<feature type="repeat" description="NHL" evidence="2">
    <location>
        <begin position="394"/>
        <end position="433"/>
    </location>
</feature>
<dbReference type="Pfam" id="PF01436">
    <property type="entry name" value="NHL"/>
    <property type="match status" value="2"/>
</dbReference>
<dbReference type="Gene3D" id="2.40.10.500">
    <property type="match status" value="1"/>
</dbReference>
<evidence type="ECO:0000313" key="5">
    <source>
        <dbReference type="EMBL" id="CAF3850624.1"/>
    </source>
</evidence>
<dbReference type="EMBL" id="CAJOAY010001495">
    <property type="protein sequence ID" value="CAF3850624.1"/>
    <property type="molecule type" value="Genomic_DNA"/>
</dbReference>
<keyword evidence="1" id="KW-0677">Repeat</keyword>
<organism evidence="5 6">
    <name type="scientific">Adineta steineri</name>
    <dbReference type="NCBI Taxonomy" id="433720"/>
    <lineage>
        <taxon>Eukaryota</taxon>
        <taxon>Metazoa</taxon>
        <taxon>Spiralia</taxon>
        <taxon>Gnathifera</taxon>
        <taxon>Rotifera</taxon>
        <taxon>Eurotatoria</taxon>
        <taxon>Bdelloidea</taxon>
        <taxon>Adinetida</taxon>
        <taxon>Adinetidae</taxon>
        <taxon>Adineta</taxon>
    </lineage>
</organism>